<keyword evidence="3" id="KW-0808">Transferase</keyword>
<proteinExistence type="predicted"/>
<dbReference type="EMBL" id="CP012670">
    <property type="protein sequence ID" value="AUX27791.1"/>
    <property type="molecule type" value="Genomic_DNA"/>
</dbReference>
<dbReference type="CDD" id="cd09110">
    <property type="entry name" value="PLDc_CLS_1"/>
    <property type="match status" value="1"/>
</dbReference>
<dbReference type="RefSeq" id="WP_129356260.1">
    <property type="nucleotide sequence ID" value="NZ_CP012670.1"/>
</dbReference>
<gene>
    <name evidence="3" type="primary">cls</name>
    <name evidence="3" type="ORF">SOCEGT47_083890</name>
</gene>
<evidence type="ECO:0000313" key="4">
    <source>
        <dbReference type="Proteomes" id="UP000295781"/>
    </source>
</evidence>
<dbReference type="PANTHER" id="PTHR21248:SF22">
    <property type="entry name" value="PHOSPHOLIPASE D"/>
    <property type="match status" value="1"/>
</dbReference>
<dbReference type="OrthoDB" id="9762009at2"/>
<dbReference type="PANTHER" id="PTHR21248">
    <property type="entry name" value="CARDIOLIPIN SYNTHASE"/>
    <property type="match status" value="1"/>
</dbReference>
<dbReference type="InterPro" id="IPR025202">
    <property type="entry name" value="PLD-like_dom"/>
</dbReference>
<dbReference type="Pfam" id="PF13091">
    <property type="entry name" value="PLDc_2"/>
    <property type="match status" value="1"/>
</dbReference>
<dbReference type="PROSITE" id="PS50035">
    <property type="entry name" value="PLD"/>
    <property type="match status" value="1"/>
</dbReference>
<sequence>MSLGDRRLRCPVGDGGGAPGAGAPPPGPADALAGVGPVQTAQHALTLLPGMDAVLRSIFGDVERATRRVDVETYIYRDDVLGSSFADVMGRAAARGVRARLLYDPLGSHETDGPFFEALRRRGIEVRAYRPLAVLLGAGGLLPRDHARVIVIDDCAYTGGAAWGDEWLPKRRGGEGWHDVCMRVEGPCVGDFAFLFEQRWGEANGGPGRLRDFATGDRYPDLELVADTPDDNARVYARYRDAIRRAKERVWIENAYFFPPAGMLRDLVHAAARGVDVQILLPGETDLPIVKRAARAAHAAWIARGLRLFEYQRAVLHAKLALVDRDWCTIGTFNANPTSLSAVNEVNLFVFDPAFVARVADLFARDRADSRPVSRRALAGRSLVDKAADWLAHGALSLLDQLIKTPPE</sequence>
<dbReference type="Gene3D" id="3.30.870.10">
    <property type="entry name" value="Endonuclease Chain A"/>
    <property type="match status" value="2"/>
</dbReference>
<feature type="region of interest" description="Disordered" evidence="1">
    <location>
        <begin position="11"/>
        <end position="30"/>
    </location>
</feature>
<dbReference type="AlphaFoldDB" id="A0A4P2QEC5"/>
<dbReference type="SUPFAM" id="SSF56024">
    <property type="entry name" value="Phospholipase D/nuclease"/>
    <property type="match status" value="2"/>
</dbReference>
<name>A0A4P2QEC5_SORCE</name>
<evidence type="ECO:0000256" key="1">
    <source>
        <dbReference type="SAM" id="MobiDB-lite"/>
    </source>
</evidence>
<accession>A0A4P2QEC5</accession>
<dbReference type="EC" id="2.7.8.-" evidence="3"/>
<evidence type="ECO:0000259" key="2">
    <source>
        <dbReference type="PROSITE" id="PS50035"/>
    </source>
</evidence>
<dbReference type="InterPro" id="IPR001736">
    <property type="entry name" value="PLipase_D/transphosphatidylase"/>
</dbReference>
<feature type="domain" description="PLD phosphodiesterase" evidence="2">
    <location>
        <begin position="312"/>
        <end position="339"/>
    </location>
</feature>
<evidence type="ECO:0000313" key="3">
    <source>
        <dbReference type="EMBL" id="AUX27791.1"/>
    </source>
</evidence>
<dbReference type="Proteomes" id="UP000295781">
    <property type="component" value="Chromosome"/>
</dbReference>
<dbReference type="GO" id="GO:0032049">
    <property type="term" value="P:cardiolipin biosynthetic process"/>
    <property type="evidence" value="ECO:0007669"/>
    <property type="project" value="UniProtKB-ARBA"/>
</dbReference>
<reference evidence="3 4" key="1">
    <citation type="submission" date="2015-09" db="EMBL/GenBank/DDBJ databases">
        <title>Sorangium comparison.</title>
        <authorList>
            <person name="Zaburannyi N."/>
            <person name="Bunk B."/>
            <person name="Overmann J."/>
            <person name="Mueller R."/>
        </authorList>
    </citation>
    <scope>NUCLEOTIDE SEQUENCE [LARGE SCALE GENOMIC DNA]</scope>
    <source>
        <strain evidence="3 4">So ceGT47</strain>
    </source>
</reference>
<organism evidence="3 4">
    <name type="scientific">Sorangium cellulosum</name>
    <name type="common">Polyangium cellulosum</name>
    <dbReference type="NCBI Taxonomy" id="56"/>
    <lineage>
        <taxon>Bacteria</taxon>
        <taxon>Pseudomonadati</taxon>
        <taxon>Myxococcota</taxon>
        <taxon>Polyangia</taxon>
        <taxon>Polyangiales</taxon>
        <taxon>Polyangiaceae</taxon>
        <taxon>Sorangium</taxon>
    </lineage>
</organism>
<dbReference type="SMART" id="SM00155">
    <property type="entry name" value="PLDc"/>
    <property type="match status" value="2"/>
</dbReference>
<protein>
    <submittedName>
        <fullName evidence="3">Cardiolipin synthetase</fullName>
        <ecNumber evidence="3">2.7.8.-</ecNumber>
    </submittedName>
</protein>
<dbReference type="GO" id="GO:0030572">
    <property type="term" value="F:phosphatidyltransferase activity"/>
    <property type="evidence" value="ECO:0007669"/>
    <property type="project" value="UniProtKB-ARBA"/>
</dbReference>